<feature type="transmembrane region" description="Helical" evidence="8">
    <location>
        <begin position="50"/>
        <end position="69"/>
    </location>
</feature>
<keyword evidence="4" id="KW-0547">Nucleotide-binding</keyword>
<dbReference type="InterPro" id="IPR005467">
    <property type="entry name" value="His_kinase_dom"/>
</dbReference>
<keyword evidence="8" id="KW-0812">Transmembrane</keyword>
<dbReference type="Pfam" id="PF02518">
    <property type="entry name" value="HATPase_c"/>
    <property type="match status" value="1"/>
</dbReference>
<dbReference type="EC" id="2.7.13.3" evidence="2"/>
<name>A0A521CLF9_9BACT</name>
<keyword evidence="7" id="KW-0902">Two-component regulatory system</keyword>
<evidence type="ECO:0000256" key="8">
    <source>
        <dbReference type="SAM" id="Phobius"/>
    </source>
</evidence>
<dbReference type="GO" id="GO:0000155">
    <property type="term" value="F:phosphorelay sensor kinase activity"/>
    <property type="evidence" value="ECO:0007669"/>
    <property type="project" value="InterPro"/>
</dbReference>
<dbReference type="GO" id="GO:0005524">
    <property type="term" value="F:ATP binding"/>
    <property type="evidence" value="ECO:0007669"/>
    <property type="project" value="UniProtKB-KW"/>
</dbReference>
<accession>A0A521CLF9</accession>
<dbReference type="InterPro" id="IPR036890">
    <property type="entry name" value="HATPase_C_sf"/>
</dbReference>
<evidence type="ECO:0000256" key="1">
    <source>
        <dbReference type="ARBA" id="ARBA00000085"/>
    </source>
</evidence>
<dbReference type="SMART" id="SM00387">
    <property type="entry name" value="HATPase_c"/>
    <property type="match status" value="1"/>
</dbReference>
<reference evidence="10 11" key="1">
    <citation type="submission" date="2017-05" db="EMBL/GenBank/DDBJ databases">
        <authorList>
            <person name="Varghese N."/>
            <person name="Submissions S."/>
        </authorList>
    </citation>
    <scope>NUCLEOTIDE SEQUENCE [LARGE SCALE GENOMIC DNA]</scope>
    <source>
        <strain evidence="10 11">DSM 21194</strain>
    </source>
</reference>
<feature type="transmembrane region" description="Helical" evidence="8">
    <location>
        <begin position="12"/>
        <end position="30"/>
    </location>
</feature>
<dbReference type="PROSITE" id="PS50109">
    <property type="entry name" value="HIS_KIN"/>
    <property type="match status" value="1"/>
</dbReference>
<evidence type="ECO:0000256" key="2">
    <source>
        <dbReference type="ARBA" id="ARBA00012438"/>
    </source>
</evidence>
<dbReference type="PANTHER" id="PTHR42878:SF7">
    <property type="entry name" value="SENSOR HISTIDINE KINASE GLRK"/>
    <property type="match status" value="1"/>
</dbReference>
<dbReference type="SUPFAM" id="SSF55874">
    <property type="entry name" value="ATPase domain of HSP90 chaperone/DNA topoisomerase II/histidine kinase"/>
    <property type="match status" value="1"/>
</dbReference>
<keyword evidence="5 10" id="KW-0418">Kinase</keyword>
<evidence type="ECO:0000256" key="7">
    <source>
        <dbReference type="ARBA" id="ARBA00023012"/>
    </source>
</evidence>
<dbReference type="SUPFAM" id="SSF47384">
    <property type="entry name" value="Homodimeric domain of signal transducing histidine kinase"/>
    <property type="match status" value="1"/>
</dbReference>
<gene>
    <name evidence="10" type="ORF">SAMN06265218_106183</name>
</gene>
<keyword evidence="3" id="KW-0808">Transferase</keyword>
<keyword evidence="11" id="KW-1185">Reference proteome</keyword>
<evidence type="ECO:0000313" key="11">
    <source>
        <dbReference type="Proteomes" id="UP000317593"/>
    </source>
</evidence>
<dbReference type="OrthoDB" id="1058554at2"/>
<evidence type="ECO:0000259" key="9">
    <source>
        <dbReference type="PROSITE" id="PS50109"/>
    </source>
</evidence>
<protein>
    <recommendedName>
        <fullName evidence="2">histidine kinase</fullName>
        <ecNumber evidence="2">2.7.13.3</ecNumber>
    </recommendedName>
</protein>
<dbReference type="EMBL" id="FXTH01000006">
    <property type="protein sequence ID" value="SMO60264.1"/>
    <property type="molecule type" value="Genomic_DNA"/>
</dbReference>
<dbReference type="Gene3D" id="3.30.565.10">
    <property type="entry name" value="Histidine kinase-like ATPase, C-terminal domain"/>
    <property type="match status" value="1"/>
</dbReference>
<dbReference type="RefSeq" id="WP_142714169.1">
    <property type="nucleotide sequence ID" value="NZ_FXTH01000006.1"/>
</dbReference>
<evidence type="ECO:0000256" key="6">
    <source>
        <dbReference type="ARBA" id="ARBA00022840"/>
    </source>
</evidence>
<keyword evidence="8" id="KW-1133">Transmembrane helix</keyword>
<organism evidence="10 11">
    <name type="scientific">Fodinibius sediminis</name>
    <dbReference type="NCBI Taxonomy" id="1214077"/>
    <lineage>
        <taxon>Bacteria</taxon>
        <taxon>Pseudomonadati</taxon>
        <taxon>Balneolota</taxon>
        <taxon>Balneolia</taxon>
        <taxon>Balneolales</taxon>
        <taxon>Balneolaceae</taxon>
        <taxon>Fodinibius</taxon>
    </lineage>
</organism>
<dbReference type="GO" id="GO:0000156">
    <property type="term" value="F:phosphorelay response regulator activity"/>
    <property type="evidence" value="ECO:0007669"/>
    <property type="project" value="TreeGrafter"/>
</dbReference>
<proteinExistence type="predicted"/>
<evidence type="ECO:0000256" key="5">
    <source>
        <dbReference type="ARBA" id="ARBA00022777"/>
    </source>
</evidence>
<dbReference type="PANTHER" id="PTHR42878">
    <property type="entry name" value="TWO-COMPONENT HISTIDINE KINASE"/>
    <property type="match status" value="1"/>
</dbReference>
<evidence type="ECO:0000256" key="3">
    <source>
        <dbReference type="ARBA" id="ARBA00022679"/>
    </source>
</evidence>
<dbReference type="InterPro" id="IPR036097">
    <property type="entry name" value="HisK_dim/P_sf"/>
</dbReference>
<dbReference type="GO" id="GO:0030295">
    <property type="term" value="F:protein kinase activator activity"/>
    <property type="evidence" value="ECO:0007669"/>
    <property type="project" value="TreeGrafter"/>
</dbReference>
<dbReference type="GO" id="GO:0007234">
    <property type="term" value="P:osmosensory signaling via phosphorelay pathway"/>
    <property type="evidence" value="ECO:0007669"/>
    <property type="project" value="TreeGrafter"/>
</dbReference>
<keyword evidence="6" id="KW-0067">ATP-binding</keyword>
<evidence type="ECO:0000313" key="10">
    <source>
        <dbReference type="EMBL" id="SMO60264.1"/>
    </source>
</evidence>
<evidence type="ECO:0000256" key="4">
    <source>
        <dbReference type="ARBA" id="ARBA00022741"/>
    </source>
</evidence>
<dbReference type="AlphaFoldDB" id="A0A521CLF9"/>
<sequence length="326" mass="36509">MNPIVREQQNNRTISALVLLMLYVLCHPAISMGAVQGFQQVPSNSTVIPGWVYLLGGLMLLAIISLWAFSRKRQQKKDQIISKQAALLKQQEEELNEMKIFKRSVMKLIAHDLKKPLDVIIGMSENYRLKKSGLVMRSVMSNILDIERMKQAELKPVFQVIQLSALVEGIQQYLEPILKTNKQHVEISIAEELQVKGDPFLLFRTLENLLSEVAEYSPSGSVIKIQATRTGRTAGITIRSNLKGTSKKQLNAIIENTDTAGDTGSSDSSLELGLSYCKRALHLHERDISLESTEEGETVLRFSLPVNEELSNDAKPIETQQPVLCQ</sequence>
<feature type="domain" description="Histidine kinase" evidence="9">
    <location>
        <begin position="108"/>
        <end position="308"/>
    </location>
</feature>
<keyword evidence="8" id="KW-0472">Membrane</keyword>
<dbReference type="Proteomes" id="UP000317593">
    <property type="component" value="Unassembled WGS sequence"/>
</dbReference>
<dbReference type="InterPro" id="IPR050351">
    <property type="entry name" value="BphY/WalK/GraS-like"/>
</dbReference>
<comment type="catalytic activity">
    <reaction evidence="1">
        <text>ATP + protein L-histidine = ADP + protein N-phospho-L-histidine.</text>
        <dbReference type="EC" id="2.7.13.3"/>
    </reaction>
</comment>
<dbReference type="InterPro" id="IPR003594">
    <property type="entry name" value="HATPase_dom"/>
</dbReference>